<dbReference type="InParanoid" id="A0A194X0T8"/>
<dbReference type="Proteomes" id="UP000070700">
    <property type="component" value="Unassembled WGS sequence"/>
</dbReference>
<protein>
    <submittedName>
        <fullName evidence="3">Uncharacterized protein</fullName>
    </submittedName>
</protein>
<dbReference type="GeneID" id="28831040"/>
<gene>
    <name evidence="3" type="ORF">LY89DRAFT_754243</name>
</gene>
<feature type="signal peptide" evidence="2">
    <location>
        <begin position="1"/>
        <end position="21"/>
    </location>
</feature>
<dbReference type="EMBL" id="KQ947422">
    <property type="protein sequence ID" value="KUJ13477.1"/>
    <property type="molecule type" value="Genomic_DNA"/>
</dbReference>
<name>A0A194X0T8_MOLSC</name>
<feature type="region of interest" description="Disordered" evidence="1">
    <location>
        <begin position="24"/>
        <end position="52"/>
    </location>
</feature>
<proteinExistence type="predicted"/>
<accession>A0A194X0T8</accession>
<dbReference type="RefSeq" id="XP_018067832.1">
    <property type="nucleotide sequence ID" value="XM_018221314.1"/>
</dbReference>
<sequence>MRLHSSFVGAIIAIFFTTCSCDHQRSKKQDSTGDSTIKPINSSQPVNGSGKFTGSASCLEPLARKTKYFPDIAQEHQDGGNTGSVDFPGPQGRNISMTTFAFPIAPLLFDHKGRITTGVITDSGDAIAAIDSETLQVISEWNHPAGIDLKVPYMQESLDGDINNIVVGSQQGRLFVVQKNNSVHLPTFTTMRDINLTQYLQLGEVLLNFGYDGLLNIWFTTGLISGTPGTSTAPQNTTTIGYLTPSDEVYTIHIPHSAVENGIAIQNTSVYVITGLPMSDMNSATAYILALAPGEKGIETLWSAPYNAGLSLKPGGFARGSGTTPTLLGDAYVAFADNNDTQIHVNIYHQAKQASNQSQLLCQVPVFHPGQSACDNAPNVHAGEDGYTMVLFNDYNTPGVYPSPTTSQPLNGPFNNLTQMTPGGVQIHIPLYGSDCRIAWEKPIRMSALPILSTETGLLYGYEQNLHDSLEGEWVWYVTARDWRTGNLVWKVETGGGGSFDDDYQSTVLGRDGTLYQGVVDGIVMLKDGEGEGCDC</sequence>
<feature type="chain" id="PRO_5008267700" evidence="2">
    <location>
        <begin position="22"/>
        <end position="536"/>
    </location>
</feature>
<evidence type="ECO:0000313" key="3">
    <source>
        <dbReference type="EMBL" id="KUJ13477.1"/>
    </source>
</evidence>
<evidence type="ECO:0000313" key="4">
    <source>
        <dbReference type="Proteomes" id="UP000070700"/>
    </source>
</evidence>
<dbReference type="PROSITE" id="PS51257">
    <property type="entry name" value="PROKAR_LIPOPROTEIN"/>
    <property type="match status" value="1"/>
</dbReference>
<feature type="compositionally biased region" description="Polar residues" evidence="1">
    <location>
        <begin position="32"/>
        <end position="52"/>
    </location>
</feature>
<keyword evidence="4" id="KW-1185">Reference proteome</keyword>
<dbReference type="AlphaFoldDB" id="A0A194X0T8"/>
<evidence type="ECO:0000256" key="1">
    <source>
        <dbReference type="SAM" id="MobiDB-lite"/>
    </source>
</evidence>
<keyword evidence="2" id="KW-0732">Signal</keyword>
<organism evidence="3 4">
    <name type="scientific">Mollisia scopiformis</name>
    <name type="common">Conifer needle endophyte fungus</name>
    <name type="synonym">Phialocephala scopiformis</name>
    <dbReference type="NCBI Taxonomy" id="149040"/>
    <lineage>
        <taxon>Eukaryota</taxon>
        <taxon>Fungi</taxon>
        <taxon>Dikarya</taxon>
        <taxon>Ascomycota</taxon>
        <taxon>Pezizomycotina</taxon>
        <taxon>Leotiomycetes</taxon>
        <taxon>Helotiales</taxon>
        <taxon>Mollisiaceae</taxon>
        <taxon>Mollisia</taxon>
    </lineage>
</organism>
<evidence type="ECO:0000256" key="2">
    <source>
        <dbReference type="SAM" id="SignalP"/>
    </source>
</evidence>
<reference evidence="3 4" key="1">
    <citation type="submission" date="2015-10" db="EMBL/GenBank/DDBJ databases">
        <title>Full genome of DAOMC 229536 Phialocephala scopiformis, a fungal endophyte of spruce producing the potent anti-insectan compound rugulosin.</title>
        <authorList>
            <consortium name="DOE Joint Genome Institute"/>
            <person name="Walker A.K."/>
            <person name="Frasz S.L."/>
            <person name="Seifert K.A."/>
            <person name="Miller J.D."/>
            <person name="Mondo S.J."/>
            <person name="Labutti K."/>
            <person name="Lipzen A."/>
            <person name="Dockter R."/>
            <person name="Kennedy M."/>
            <person name="Grigoriev I.V."/>
            <person name="Spatafora J.W."/>
        </authorList>
    </citation>
    <scope>NUCLEOTIDE SEQUENCE [LARGE SCALE GENOMIC DNA]</scope>
    <source>
        <strain evidence="3 4">CBS 120377</strain>
    </source>
</reference>
<dbReference type="OrthoDB" id="4818326at2759"/>
<dbReference type="KEGG" id="psco:LY89DRAFT_754243"/>